<dbReference type="RefSeq" id="WP_155462359.1">
    <property type="nucleotide sequence ID" value="NZ_WNKY01000003.1"/>
</dbReference>
<dbReference type="PANTHER" id="PTHR33841">
    <property type="entry name" value="DNA METHYLTRANSFERASE YEEA-RELATED"/>
    <property type="match status" value="1"/>
</dbReference>
<accession>A0A6L6PFF2</accession>
<evidence type="ECO:0000259" key="7">
    <source>
        <dbReference type="Pfam" id="PF20473"/>
    </source>
</evidence>
<evidence type="ECO:0000256" key="4">
    <source>
        <dbReference type="ARBA" id="ARBA00022691"/>
    </source>
</evidence>
<name>A0A6L6PFF2_9BURK</name>
<dbReference type="EMBL" id="WNKY01000003">
    <property type="protein sequence ID" value="MTV37015.1"/>
    <property type="molecule type" value="Genomic_DNA"/>
</dbReference>
<proteinExistence type="predicted"/>
<dbReference type="Pfam" id="PF20473">
    <property type="entry name" value="MmeI_Mtase"/>
    <property type="match status" value="1"/>
</dbReference>
<reference evidence="8 9" key="1">
    <citation type="submission" date="2019-11" db="EMBL/GenBank/DDBJ databases">
        <title>Type strains purchased from KCTC, JCM and DSMZ.</title>
        <authorList>
            <person name="Lu H."/>
        </authorList>
    </citation>
    <scope>NUCLEOTIDE SEQUENCE [LARGE SCALE GENOMIC DNA]</scope>
    <source>
        <strain evidence="8 9">KCTC 22382</strain>
    </source>
</reference>
<keyword evidence="4" id="KW-0949">S-adenosyl-L-methionine</keyword>
<evidence type="ECO:0000256" key="1">
    <source>
        <dbReference type="ARBA" id="ARBA00011900"/>
    </source>
</evidence>
<dbReference type="Gene3D" id="3.40.50.150">
    <property type="entry name" value="Vaccinia Virus protein VP39"/>
    <property type="match status" value="2"/>
</dbReference>
<dbReference type="Proteomes" id="UP000475582">
    <property type="component" value="Unassembled WGS sequence"/>
</dbReference>
<comment type="caution">
    <text evidence="8">The sequence shown here is derived from an EMBL/GenBank/DDBJ whole genome shotgun (WGS) entry which is preliminary data.</text>
</comment>
<organism evidence="8 9">
    <name type="scientific">Duganella radicis</name>
    <dbReference type="NCBI Taxonomy" id="551988"/>
    <lineage>
        <taxon>Bacteria</taxon>
        <taxon>Pseudomonadati</taxon>
        <taxon>Pseudomonadota</taxon>
        <taxon>Betaproteobacteria</taxon>
        <taxon>Burkholderiales</taxon>
        <taxon>Oxalobacteraceae</taxon>
        <taxon>Telluria group</taxon>
        <taxon>Duganella</taxon>
    </lineage>
</organism>
<gene>
    <name evidence="8" type="ORF">GM676_05395</name>
</gene>
<feature type="domain" description="Type II methyltransferase M.TaqI-like" evidence="6">
    <location>
        <begin position="764"/>
        <end position="807"/>
    </location>
</feature>
<evidence type="ECO:0000256" key="3">
    <source>
        <dbReference type="ARBA" id="ARBA00022679"/>
    </source>
</evidence>
<dbReference type="PANTHER" id="PTHR33841:SF1">
    <property type="entry name" value="DNA METHYLTRANSFERASE A"/>
    <property type="match status" value="1"/>
</dbReference>
<feature type="domain" description="MmeI-like DNA-methyltransferase" evidence="7">
    <location>
        <begin position="507"/>
        <end position="589"/>
    </location>
</feature>
<dbReference type="GO" id="GO:0006304">
    <property type="term" value="P:DNA modification"/>
    <property type="evidence" value="ECO:0007669"/>
    <property type="project" value="InterPro"/>
</dbReference>
<dbReference type="GO" id="GO:0009007">
    <property type="term" value="F:site-specific DNA-methyltransferase (adenine-specific) activity"/>
    <property type="evidence" value="ECO:0007669"/>
    <property type="project" value="UniProtKB-EC"/>
</dbReference>
<evidence type="ECO:0000256" key="5">
    <source>
        <dbReference type="ARBA" id="ARBA00047942"/>
    </source>
</evidence>
<evidence type="ECO:0000256" key="2">
    <source>
        <dbReference type="ARBA" id="ARBA00022603"/>
    </source>
</evidence>
<dbReference type="InterPro" id="IPR029063">
    <property type="entry name" value="SAM-dependent_MTases_sf"/>
</dbReference>
<dbReference type="Pfam" id="PF07669">
    <property type="entry name" value="Eco57I"/>
    <property type="match status" value="1"/>
</dbReference>
<dbReference type="InterPro" id="IPR050953">
    <property type="entry name" value="N4_N6_ade-DNA_methylase"/>
</dbReference>
<dbReference type="PRINTS" id="PR00507">
    <property type="entry name" value="N12N6MTFRASE"/>
</dbReference>
<evidence type="ECO:0000259" key="6">
    <source>
        <dbReference type="Pfam" id="PF07669"/>
    </source>
</evidence>
<evidence type="ECO:0000313" key="9">
    <source>
        <dbReference type="Proteomes" id="UP000475582"/>
    </source>
</evidence>
<evidence type="ECO:0000313" key="8">
    <source>
        <dbReference type="EMBL" id="MTV37015.1"/>
    </source>
</evidence>
<dbReference type="InterPro" id="IPR046816">
    <property type="entry name" value="MmeI_Mtase"/>
</dbReference>
<dbReference type="GO" id="GO:0032259">
    <property type="term" value="P:methylation"/>
    <property type="evidence" value="ECO:0007669"/>
    <property type="project" value="UniProtKB-KW"/>
</dbReference>
<dbReference type="SUPFAM" id="SSF53335">
    <property type="entry name" value="S-adenosyl-L-methionine-dependent methyltransferases"/>
    <property type="match status" value="1"/>
</dbReference>
<sequence>MKRTRNSKRQAALNLPTIQLEGSLFLPDQLEKAAQGRAADQTEVDYGIPKGVKLKDEYSRSFQIASAQWQHFVTQTERTDVDAHRLTIGFVSELLHDALGYTSVQQALAVPVGAMAYPISLVAGQMAVLVAPHSIGLDDADSRFAAAGGGNRKKSAFQAMQELLNASSEHTWGMVSNGKQLRLLRDAASLTRPSYLEVDLADLLGGQRYAEFANVWRLLHASRAPQADGITCVWERWREAGKAEGTRVRDGLRNGVEKALLTFGEGFLQHPANDALRAALNDGSLSTDAYFQQLLRLIYRLIFVFTVEERGVLHPLDDGAEALAARKAYAEGYALSRLRELCLKRRARNRHDDHWQAVRIVWLGLAHGQVRLALPALGGLFAMDQCPDLDTAGLQNTHLLAALQHLRWAVTIQGKSSSLTPVDYRNMGPEELGSVYESLLELVPTVDLPARRFGFIGITEEGSTAGNARKTSGSYYTPDSLVQELIKSALDPVIEQRVAEQPEQPVEALLSIRVIDPACGSGHFLLAAARRLAEKLAQLRSLQGEQEGAVKPQDYRHALRDVVAHCIYGVDRNPMAIELARTALWLEGFEEGRPLSFLDHHLQVGDALLGLTDLKALELGIAKDAYKPLSGDDKELCKQLAKANTAALKDLAKKRDAHAFGQLDVSNHNGSGLTELQTLEALPEDSAAQIAAKAEAYSAYLRQARTGRLAQAAHLLLGAYLLPKRADTAAQIPTTATLYLTLQGVALPADQQGALIAAVAACDEARVLHWPLAFPQVFAQGGFDCVLGNPPWERIKLQEEEFFATRHRDVAQAKNKAERAERIQWLSEGRLAKQIYPQHEHPPHECEAEQRLYAEFISARRTAEAASLYAHVKGEDGGRYPLTGRGDLNTYALFAESICQITHPNGRAGFIVPTGIATDDGTKAYFGHLSQQARLVSLLGFWEIRRLFPGTDSRDSFCLLTIGAAPEANFIFHAKELIDLADERRRFRLTPEEFRLINPNTLTCPIFRSKHDAELTKKIYRILPVLIDEGRPDGNPWSIGFTAMMHMSGDSHLFAEKPAEGFVPLYEAKLIHQFDHRWATYGADGNSRDMSDAERGDPRCVMTPHYWVSQAEVEKRLKDKGWARDWLMGWRDICRATDERTVIASVMPRVGVNHKTPLFFLDQTLSVAHSAAMLANFNSLVLDYVARQKVGGTSLAYFYLKQLPFLPPERYTDADLAFIVPRVLELTYTAQDLQAWAKDLGFDGPPFVFNPPRRAEIRAELDAYYAHLYGLTPEELRYILDPYEVLGEDYPSETFRVLKKREVKEFGEYRTLTLVMREFGRMTLVGDKRESYVSLLNPPPGVQAAPGYSTHGVICDEADAHLAGLMLTMIKQAQRLPRRTLTQSLTLASQPDLQASFVDAPGGALLHSFAQSHPGVFDSSRLGGDRVHQWLRHFESTGVVRLDVASDSIERVASAAWPAEALVASDTAQVAVLLVQTATQAFARMASAGEDLASPRPQKQA</sequence>
<dbReference type="OrthoDB" id="9784823at2"/>
<keyword evidence="3" id="KW-0808">Transferase</keyword>
<protein>
    <recommendedName>
        <fullName evidence="1">site-specific DNA-methyltransferase (adenine-specific)</fullName>
        <ecNumber evidence="1">2.1.1.72</ecNumber>
    </recommendedName>
</protein>
<keyword evidence="2 8" id="KW-0489">Methyltransferase</keyword>
<keyword evidence="9" id="KW-1185">Reference proteome</keyword>
<dbReference type="EC" id="2.1.1.72" evidence="1"/>
<comment type="catalytic activity">
    <reaction evidence="5">
        <text>a 2'-deoxyadenosine in DNA + S-adenosyl-L-methionine = an N(6)-methyl-2'-deoxyadenosine in DNA + S-adenosyl-L-homocysteine + H(+)</text>
        <dbReference type="Rhea" id="RHEA:15197"/>
        <dbReference type="Rhea" id="RHEA-COMP:12418"/>
        <dbReference type="Rhea" id="RHEA-COMP:12419"/>
        <dbReference type="ChEBI" id="CHEBI:15378"/>
        <dbReference type="ChEBI" id="CHEBI:57856"/>
        <dbReference type="ChEBI" id="CHEBI:59789"/>
        <dbReference type="ChEBI" id="CHEBI:90615"/>
        <dbReference type="ChEBI" id="CHEBI:90616"/>
        <dbReference type="EC" id="2.1.1.72"/>
    </reaction>
</comment>
<dbReference type="InterPro" id="IPR011639">
    <property type="entry name" value="MethylTrfase_TaqI-like_dom"/>
</dbReference>